<evidence type="ECO:0000313" key="2">
    <source>
        <dbReference type="Proteomes" id="UP000316256"/>
    </source>
</evidence>
<dbReference type="OrthoDB" id="9810827at2"/>
<dbReference type="Proteomes" id="UP000316256">
    <property type="component" value="Unassembled WGS sequence"/>
</dbReference>
<sequence length="145" mass="15780">MEWYRSYSVVTAAAPEEIYRRWTDIGTWAEDDADLEWVRVDGPVRVGATGKVKTGGPAQRITFTELVPGRVMNFEIRLPGATLSFPHAIEELPEGIRVTHGVRFLGPLATVFGFVAGRKIALGLPLVVRTVADRAFAAGQAAVDS</sequence>
<evidence type="ECO:0008006" key="3">
    <source>
        <dbReference type="Google" id="ProtNLM"/>
    </source>
</evidence>
<proteinExistence type="predicted"/>
<protein>
    <recommendedName>
        <fullName evidence="3">Polyketide cyclase</fullName>
    </recommendedName>
</protein>
<evidence type="ECO:0000313" key="1">
    <source>
        <dbReference type="EMBL" id="TQF74882.1"/>
    </source>
</evidence>
<dbReference type="InterPro" id="IPR023393">
    <property type="entry name" value="START-like_dom_sf"/>
</dbReference>
<dbReference type="SUPFAM" id="SSF55961">
    <property type="entry name" value="Bet v1-like"/>
    <property type="match status" value="1"/>
</dbReference>
<reference evidence="1 2" key="1">
    <citation type="submission" date="2019-06" db="EMBL/GenBank/DDBJ databases">
        <title>Rhodococcus spaelei sp. nov., isolated from a cave.</title>
        <authorList>
            <person name="Lee S.D."/>
        </authorList>
    </citation>
    <scope>NUCLEOTIDE SEQUENCE [LARGE SCALE GENOMIC DNA]</scope>
    <source>
        <strain evidence="1 2">C9-5</strain>
    </source>
</reference>
<dbReference type="EMBL" id="VIGH01000001">
    <property type="protein sequence ID" value="TQF74882.1"/>
    <property type="molecule type" value="Genomic_DNA"/>
</dbReference>
<comment type="caution">
    <text evidence="1">The sequence shown here is derived from an EMBL/GenBank/DDBJ whole genome shotgun (WGS) entry which is preliminary data.</text>
</comment>
<gene>
    <name evidence="1" type="ORF">FK531_02080</name>
</gene>
<accession>A0A541BRA7</accession>
<dbReference type="RefSeq" id="WP_142094966.1">
    <property type="nucleotide sequence ID" value="NZ_VIGH01000001.1"/>
</dbReference>
<organism evidence="1 2">
    <name type="scientific">Rhodococcus spelaei</name>
    <dbReference type="NCBI Taxonomy" id="2546320"/>
    <lineage>
        <taxon>Bacteria</taxon>
        <taxon>Bacillati</taxon>
        <taxon>Actinomycetota</taxon>
        <taxon>Actinomycetes</taxon>
        <taxon>Mycobacteriales</taxon>
        <taxon>Nocardiaceae</taxon>
        <taxon>Rhodococcus</taxon>
    </lineage>
</organism>
<dbReference type="AlphaFoldDB" id="A0A541BRA7"/>
<keyword evidence="2" id="KW-1185">Reference proteome</keyword>
<dbReference type="Gene3D" id="3.30.530.20">
    <property type="match status" value="1"/>
</dbReference>
<name>A0A541BRA7_9NOCA</name>